<dbReference type="InterPro" id="IPR008794">
    <property type="entry name" value="Pro_racemase_fam"/>
</dbReference>
<protein>
    <recommendedName>
        <fullName evidence="4">trans-L-3-hydroxyproline dehydratase</fullName>
        <ecNumber evidence="4">4.2.1.77</ecNumber>
    </recommendedName>
</protein>
<dbReference type="OrthoDB" id="6409228at2759"/>
<dbReference type="GO" id="GO:0050346">
    <property type="term" value="F:trans-L-3-hydroxyproline dehydratase activity"/>
    <property type="evidence" value="ECO:0007669"/>
    <property type="project" value="UniProtKB-EC"/>
</dbReference>
<gene>
    <name evidence="6" type="ORF">DAT39_003734</name>
</gene>
<sequence length="335" mass="36518">MLASSSWNHATFIYPKVSQLQPGGIHLVQDRMDFPKLPPHDGPFLSVVDMHTGGEPLRIIVSGYPAVSGDTVLAKRRYVREHLDHLRKVLMFEPRGHYDMYGALLVESEIPEADLGVLFMHNEGYSTMCGHAVIALGRFAVDYGLVKTPTSPETQINIHCPCGLVKAFVEYNNGKTGAVRFHSVPAFAFATDVMVTVLGYGEITVDISYGGALYAFVNAEIFGLDVNKSRTRDLVDAATAVTNAVKSQVKLHHPVSEDLAFLYGTILTDGKDDFSDEPTANVCVFADAQVDRSPTGSGVTARIALQYHKGLIQLHKTRSFRSGTTGTIFTGKAVE</sequence>
<evidence type="ECO:0000256" key="5">
    <source>
        <dbReference type="ARBA" id="ARBA00023239"/>
    </source>
</evidence>
<organism evidence="6 7">
    <name type="scientific">Clarias magur</name>
    <name type="common">Asian catfish</name>
    <name type="synonym">Macropteronotus magur</name>
    <dbReference type="NCBI Taxonomy" id="1594786"/>
    <lineage>
        <taxon>Eukaryota</taxon>
        <taxon>Metazoa</taxon>
        <taxon>Chordata</taxon>
        <taxon>Craniata</taxon>
        <taxon>Vertebrata</taxon>
        <taxon>Euteleostomi</taxon>
        <taxon>Actinopterygii</taxon>
        <taxon>Neopterygii</taxon>
        <taxon>Teleostei</taxon>
        <taxon>Ostariophysi</taxon>
        <taxon>Siluriformes</taxon>
        <taxon>Clariidae</taxon>
        <taxon>Clarias</taxon>
    </lineage>
</organism>
<evidence type="ECO:0000256" key="3">
    <source>
        <dbReference type="ARBA" id="ARBA00011738"/>
    </source>
</evidence>
<accession>A0A8J4UH98</accession>
<proteinExistence type="inferred from homology"/>
<evidence type="ECO:0000256" key="4">
    <source>
        <dbReference type="ARBA" id="ARBA00013105"/>
    </source>
</evidence>
<dbReference type="SUPFAM" id="SSF54506">
    <property type="entry name" value="Diaminopimelate epimerase-like"/>
    <property type="match status" value="1"/>
</dbReference>
<keyword evidence="7" id="KW-1185">Reference proteome</keyword>
<dbReference type="PANTHER" id="PTHR33442">
    <property type="entry name" value="TRANS-3-HYDROXY-L-PROLINE DEHYDRATASE"/>
    <property type="match status" value="1"/>
</dbReference>
<keyword evidence="5" id="KW-0456">Lyase</keyword>
<evidence type="ECO:0000256" key="2">
    <source>
        <dbReference type="ARBA" id="ARBA00007529"/>
    </source>
</evidence>
<dbReference type="SFLD" id="SFLDS00028">
    <property type="entry name" value="Proline_Racemase"/>
    <property type="match status" value="1"/>
</dbReference>
<feature type="non-terminal residue" evidence="6">
    <location>
        <position position="1"/>
    </location>
</feature>
<comment type="subunit">
    <text evidence="3">Homodimer.</text>
</comment>
<comment type="caution">
    <text evidence="6">The sequence shown here is derived from an EMBL/GenBank/DDBJ whole genome shotgun (WGS) entry which is preliminary data.</text>
</comment>
<evidence type="ECO:0000313" key="7">
    <source>
        <dbReference type="Proteomes" id="UP000727407"/>
    </source>
</evidence>
<dbReference type="Pfam" id="PF05544">
    <property type="entry name" value="Pro_racemase"/>
    <property type="match status" value="1"/>
</dbReference>
<evidence type="ECO:0000313" key="6">
    <source>
        <dbReference type="EMBL" id="KAF5906501.1"/>
    </source>
</evidence>
<dbReference type="PIRSF" id="PIRSF029792">
    <property type="entry name" value="Pro_racemase"/>
    <property type="match status" value="1"/>
</dbReference>
<evidence type="ECO:0000256" key="1">
    <source>
        <dbReference type="ARBA" id="ARBA00001148"/>
    </source>
</evidence>
<dbReference type="EMBL" id="QNUK01000032">
    <property type="protein sequence ID" value="KAF5906501.1"/>
    <property type="molecule type" value="Genomic_DNA"/>
</dbReference>
<dbReference type="AlphaFoldDB" id="A0A8J4UH98"/>
<name>A0A8J4UH98_CLAMG</name>
<reference evidence="6" key="1">
    <citation type="submission" date="2020-07" db="EMBL/GenBank/DDBJ databases">
        <title>Clarias magur genome sequencing, assembly and annotation.</title>
        <authorList>
            <person name="Kushwaha B."/>
            <person name="Kumar R."/>
            <person name="Das P."/>
            <person name="Joshi C.G."/>
            <person name="Kumar D."/>
            <person name="Nagpure N.S."/>
            <person name="Pandey M."/>
            <person name="Agarwal S."/>
            <person name="Srivastava S."/>
            <person name="Singh M."/>
            <person name="Sahoo L."/>
            <person name="Jayasankar P."/>
            <person name="Meher P.K."/>
            <person name="Koringa P.G."/>
            <person name="Iquebal M.A."/>
            <person name="Das S.P."/>
            <person name="Bit A."/>
            <person name="Patnaik S."/>
            <person name="Patel N."/>
            <person name="Shah T.M."/>
            <person name="Hinsu A."/>
            <person name="Jena J.K."/>
        </authorList>
    </citation>
    <scope>NUCLEOTIDE SEQUENCE</scope>
    <source>
        <strain evidence="6">CIFAMagur01</strain>
        <tissue evidence="6">Testis</tissue>
    </source>
</reference>
<dbReference type="PANTHER" id="PTHR33442:SF1">
    <property type="entry name" value="TRANS-3-HYDROXY-L-PROLINE DEHYDRATASE"/>
    <property type="match status" value="1"/>
</dbReference>
<comment type="similarity">
    <text evidence="2">Belongs to the proline racemase family.</text>
</comment>
<comment type="catalytic activity">
    <reaction evidence="1">
        <text>trans-3-hydroxy-L-proline = 1-pyrroline-2-carboxylate + H2O</text>
        <dbReference type="Rhea" id="RHEA:10320"/>
        <dbReference type="ChEBI" id="CHEBI:15377"/>
        <dbReference type="ChEBI" id="CHEBI:39785"/>
        <dbReference type="ChEBI" id="CHEBI:57938"/>
        <dbReference type="EC" id="4.2.1.77"/>
    </reaction>
</comment>
<dbReference type="EC" id="4.2.1.77" evidence="4"/>
<dbReference type="Proteomes" id="UP000727407">
    <property type="component" value="Unassembled WGS sequence"/>
</dbReference>
<dbReference type="Gene3D" id="3.10.310.10">
    <property type="entry name" value="Diaminopimelate Epimerase, Chain A, domain 1"/>
    <property type="match status" value="2"/>
</dbReference>
<dbReference type="FunFam" id="3.10.310.10:FF:000007">
    <property type="entry name" value="Trans-L-3-hydroxyproline dehydratase"/>
    <property type="match status" value="1"/>
</dbReference>